<proteinExistence type="predicted"/>
<reference evidence="2 3" key="1">
    <citation type="submission" date="2023-09" db="EMBL/GenBank/DDBJ databases">
        <authorList>
            <person name="Rey-Velasco X."/>
        </authorList>
    </citation>
    <scope>NUCLEOTIDE SEQUENCE [LARGE SCALE GENOMIC DNA]</scope>
    <source>
        <strain evidence="2 3">W431</strain>
    </source>
</reference>
<gene>
    <name evidence="2" type="ORF">RM573_12105</name>
</gene>
<comment type="caution">
    <text evidence="2">The sequence shown here is derived from an EMBL/GenBank/DDBJ whole genome shotgun (WGS) entry which is preliminary data.</text>
</comment>
<dbReference type="SUPFAM" id="SSF54427">
    <property type="entry name" value="NTF2-like"/>
    <property type="match status" value="1"/>
</dbReference>
<dbReference type="Proteomes" id="UP001266357">
    <property type="component" value="Unassembled WGS sequence"/>
</dbReference>
<protein>
    <submittedName>
        <fullName evidence="2">Nuclear transport factor 2 family protein</fullName>
    </submittedName>
</protein>
<dbReference type="Gene3D" id="3.10.450.50">
    <property type="match status" value="1"/>
</dbReference>
<evidence type="ECO:0000313" key="3">
    <source>
        <dbReference type="Proteomes" id="UP001266357"/>
    </source>
</evidence>
<dbReference type="Pfam" id="PF12680">
    <property type="entry name" value="SnoaL_2"/>
    <property type="match status" value="1"/>
</dbReference>
<organism evidence="2 3">
    <name type="scientific">Thalassotalea castellviae</name>
    <dbReference type="NCBI Taxonomy" id="3075612"/>
    <lineage>
        <taxon>Bacteria</taxon>
        <taxon>Pseudomonadati</taxon>
        <taxon>Pseudomonadota</taxon>
        <taxon>Gammaproteobacteria</taxon>
        <taxon>Alteromonadales</taxon>
        <taxon>Colwelliaceae</taxon>
        <taxon>Thalassotalea</taxon>
    </lineage>
</organism>
<dbReference type="RefSeq" id="WP_311582232.1">
    <property type="nucleotide sequence ID" value="NZ_JAVRIF010000006.1"/>
</dbReference>
<keyword evidence="3" id="KW-1185">Reference proteome</keyword>
<evidence type="ECO:0000313" key="2">
    <source>
        <dbReference type="EMBL" id="MDT0604341.1"/>
    </source>
</evidence>
<dbReference type="InterPro" id="IPR037401">
    <property type="entry name" value="SnoaL-like"/>
</dbReference>
<feature type="domain" description="SnoaL-like" evidence="1">
    <location>
        <begin position="24"/>
        <end position="122"/>
    </location>
</feature>
<dbReference type="EMBL" id="JAVRIF010000006">
    <property type="protein sequence ID" value="MDT0604341.1"/>
    <property type="molecule type" value="Genomic_DNA"/>
</dbReference>
<accession>A0ABU3A2D2</accession>
<name>A0ABU3A2D2_9GAMM</name>
<sequence>MQTKVFNDQPENKPLWLRNFVSIYQTLTISNLDLLAHIYHVDVTFIDPMHKVEGIDELIKYFESLYQNIASCRFEIDHVITEKHEASIYWKMTYQHTKLNKGKDVTVYGNSHIKGQNDKVIYHRDYLDLGEMLYEQVPIFGKLTKWIKNKAAN</sequence>
<dbReference type="InterPro" id="IPR032710">
    <property type="entry name" value="NTF2-like_dom_sf"/>
</dbReference>
<evidence type="ECO:0000259" key="1">
    <source>
        <dbReference type="Pfam" id="PF12680"/>
    </source>
</evidence>